<dbReference type="InterPro" id="IPR011060">
    <property type="entry name" value="RibuloseP-bd_barrel"/>
</dbReference>
<comment type="caution">
    <text evidence="1">The sequence shown here is derived from an EMBL/GenBank/DDBJ whole genome shotgun (WGS) entry which is preliminary data.</text>
</comment>
<dbReference type="Gene3D" id="3.20.20.70">
    <property type="entry name" value="Aldolase class I"/>
    <property type="match status" value="1"/>
</dbReference>
<gene>
    <name evidence="1" type="ORF">MA20_42675</name>
</gene>
<dbReference type="RefSeq" id="WP_041960478.1">
    <property type="nucleotide sequence ID" value="NZ_JRPN01000042.1"/>
</dbReference>
<dbReference type="EMBL" id="JRPN01000042">
    <property type="protein sequence ID" value="KGT73664.1"/>
    <property type="molecule type" value="Genomic_DNA"/>
</dbReference>
<evidence type="ECO:0000313" key="1">
    <source>
        <dbReference type="EMBL" id="KGT73664.1"/>
    </source>
</evidence>
<dbReference type="SUPFAM" id="SSF51366">
    <property type="entry name" value="Ribulose-phoshate binding barrel"/>
    <property type="match status" value="1"/>
</dbReference>
<accession>A0A0A3XK85</accession>
<dbReference type="InterPro" id="IPR013785">
    <property type="entry name" value="Aldolase_TIM"/>
</dbReference>
<proteinExistence type="predicted"/>
<organism evidence="1 2">
    <name type="scientific">Bradyrhizobium japonicum</name>
    <dbReference type="NCBI Taxonomy" id="375"/>
    <lineage>
        <taxon>Bacteria</taxon>
        <taxon>Pseudomonadati</taxon>
        <taxon>Pseudomonadota</taxon>
        <taxon>Alphaproteobacteria</taxon>
        <taxon>Hyphomicrobiales</taxon>
        <taxon>Nitrobacteraceae</taxon>
        <taxon>Bradyrhizobium</taxon>
    </lineage>
</organism>
<dbReference type="AlphaFoldDB" id="A0A0A3XK85"/>
<protein>
    <recommendedName>
        <fullName evidence="3">Phosphoribosylanthranilate isomerase</fullName>
    </recommendedName>
</protein>
<reference evidence="1 2" key="1">
    <citation type="submission" date="2014-09" db="EMBL/GenBank/DDBJ databases">
        <title>Draft genome of Bradyrhizobium japonicum Is-34.</title>
        <authorList>
            <person name="Tsurumaru H."/>
            <person name="Yamakawa T."/>
            <person name="Hashimoto S."/>
            <person name="Okizaki K."/>
            <person name="Kanesaki Y."/>
            <person name="Yoshikawa H."/>
            <person name="Yajima S."/>
        </authorList>
    </citation>
    <scope>NUCLEOTIDE SEQUENCE [LARGE SCALE GENOMIC DNA]</scope>
    <source>
        <strain evidence="1 2">Is-34</strain>
    </source>
</reference>
<evidence type="ECO:0008006" key="3">
    <source>
        <dbReference type="Google" id="ProtNLM"/>
    </source>
</evidence>
<name>A0A0A3XK85_BRAJP</name>
<sequence length="215" mass="24258">MKPEFITFTGIDNWTELYDIHALSLKYPIEWGILFSPKRQGSDPRYPDGDALSRFMWSNLRLSAHLCGAYSDAIMEGRDLEKPPVDFFYFRRIQVNHAEPKPDRIIHFRNGWGKARGIAQTRANQFPADTSVDWLFDRSGGRGETPTAWPAHPGGDRLVGYAGGISPENIHGVMSVLEQTTGRYWIDMESGVRTNDRFDIGKCRAVCEAVFGAST</sequence>
<evidence type="ECO:0000313" key="2">
    <source>
        <dbReference type="Proteomes" id="UP000030377"/>
    </source>
</evidence>
<dbReference type="Proteomes" id="UP000030377">
    <property type="component" value="Unassembled WGS sequence"/>
</dbReference>